<organism evidence="4 5">
    <name type="scientific">Parvularcula marina</name>
    <dbReference type="NCBI Taxonomy" id="2292771"/>
    <lineage>
        <taxon>Bacteria</taxon>
        <taxon>Pseudomonadati</taxon>
        <taxon>Pseudomonadota</taxon>
        <taxon>Alphaproteobacteria</taxon>
        <taxon>Parvularculales</taxon>
        <taxon>Parvularculaceae</taxon>
        <taxon>Parvularcula</taxon>
    </lineage>
</organism>
<reference evidence="4 5" key="1">
    <citation type="submission" date="2018-08" db="EMBL/GenBank/DDBJ databases">
        <title>Parvularcula sp. SM1705, isolated from surface water of the South Sea China.</title>
        <authorList>
            <person name="Sun L."/>
        </authorList>
    </citation>
    <scope>NUCLEOTIDE SEQUENCE [LARGE SCALE GENOMIC DNA]</scope>
    <source>
        <strain evidence="4 5">SM1705</strain>
    </source>
</reference>
<evidence type="ECO:0000259" key="3">
    <source>
        <dbReference type="PROSITE" id="PS51186"/>
    </source>
</evidence>
<accession>A0A371RH82</accession>
<dbReference type="PANTHER" id="PTHR43877:SF5">
    <property type="entry name" value="BLL8307 PROTEIN"/>
    <property type="match status" value="1"/>
</dbReference>
<evidence type="ECO:0000313" key="5">
    <source>
        <dbReference type="Proteomes" id="UP000264589"/>
    </source>
</evidence>
<dbReference type="OrthoDB" id="9803233at2"/>
<proteinExistence type="predicted"/>
<dbReference type="GO" id="GO:0016747">
    <property type="term" value="F:acyltransferase activity, transferring groups other than amino-acyl groups"/>
    <property type="evidence" value="ECO:0007669"/>
    <property type="project" value="InterPro"/>
</dbReference>
<dbReference type="InParanoid" id="A0A371RH82"/>
<dbReference type="Proteomes" id="UP000264589">
    <property type="component" value="Unassembled WGS sequence"/>
</dbReference>
<protein>
    <submittedName>
        <fullName evidence="4">GNAT family N-acetyltransferase</fullName>
    </submittedName>
</protein>
<evidence type="ECO:0000313" key="4">
    <source>
        <dbReference type="EMBL" id="RFB04806.1"/>
    </source>
</evidence>
<dbReference type="InterPro" id="IPR050832">
    <property type="entry name" value="Bact_Acetyltransf"/>
</dbReference>
<dbReference type="RefSeq" id="WP_116391439.1">
    <property type="nucleotide sequence ID" value="NZ_QUQO01000001.1"/>
</dbReference>
<dbReference type="PANTHER" id="PTHR43877">
    <property type="entry name" value="AMINOALKYLPHOSPHONATE N-ACETYLTRANSFERASE-RELATED-RELATED"/>
    <property type="match status" value="1"/>
</dbReference>
<dbReference type="FunCoup" id="A0A371RH82">
    <property type="interactions" value="31"/>
</dbReference>
<dbReference type="Gene3D" id="3.40.630.30">
    <property type="match status" value="1"/>
</dbReference>
<keyword evidence="1 4" id="KW-0808">Transferase</keyword>
<dbReference type="EMBL" id="QUQO01000001">
    <property type="protein sequence ID" value="RFB04806.1"/>
    <property type="molecule type" value="Genomic_DNA"/>
</dbReference>
<dbReference type="PROSITE" id="PS51186">
    <property type="entry name" value="GNAT"/>
    <property type="match status" value="1"/>
</dbReference>
<keyword evidence="2" id="KW-0012">Acyltransferase</keyword>
<evidence type="ECO:0000256" key="1">
    <source>
        <dbReference type="ARBA" id="ARBA00022679"/>
    </source>
</evidence>
<dbReference type="SUPFAM" id="SSF55729">
    <property type="entry name" value="Acyl-CoA N-acyltransferases (Nat)"/>
    <property type="match status" value="1"/>
</dbReference>
<keyword evidence="5" id="KW-1185">Reference proteome</keyword>
<dbReference type="Pfam" id="PF00583">
    <property type="entry name" value="Acetyltransf_1"/>
    <property type="match status" value="1"/>
</dbReference>
<dbReference type="InterPro" id="IPR016181">
    <property type="entry name" value="Acyl_CoA_acyltransferase"/>
</dbReference>
<name>A0A371RH82_9PROT</name>
<evidence type="ECO:0000256" key="2">
    <source>
        <dbReference type="ARBA" id="ARBA00023315"/>
    </source>
</evidence>
<feature type="domain" description="N-acetyltransferase" evidence="3">
    <location>
        <begin position="9"/>
        <end position="151"/>
    </location>
</feature>
<sequence length="152" mass="16971">MMKITEGGLDHPAVKALLIFHIEEARRNSPPDMVFALPEEGLRQPGVRFFSVWEGEMLLGIGAVKKLSEDHAEIKSMRSAPDQLRRGVARMILAHLLEIATDDGATRISLETGRTAPFHAAHALYRKFGFVECPPFGEYEDNGFSMCMTKEL</sequence>
<dbReference type="InterPro" id="IPR000182">
    <property type="entry name" value="GNAT_dom"/>
</dbReference>
<comment type="caution">
    <text evidence="4">The sequence shown here is derived from an EMBL/GenBank/DDBJ whole genome shotgun (WGS) entry which is preliminary data.</text>
</comment>
<dbReference type="CDD" id="cd04301">
    <property type="entry name" value="NAT_SF"/>
    <property type="match status" value="1"/>
</dbReference>
<gene>
    <name evidence="4" type="ORF">DX908_05640</name>
</gene>
<dbReference type="AlphaFoldDB" id="A0A371RH82"/>